<protein>
    <submittedName>
        <fullName evidence="1">Uncharacterized protein</fullName>
    </submittedName>
</protein>
<sequence>NIVVQKINHEYDVLNKSTIQKLDSSNS</sequence>
<dbReference type="EMBL" id="UINC01154347">
    <property type="protein sequence ID" value="SVD49583.1"/>
    <property type="molecule type" value="Genomic_DNA"/>
</dbReference>
<dbReference type="AlphaFoldDB" id="A0A382VSY7"/>
<gene>
    <name evidence="1" type="ORF">METZ01_LOCUS402437</name>
</gene>
<accession>A0A382VSY7</accession>
<proteinExistence type="predicted"/>
<organism evidence="1">
    <name type="scientific">marine metagenome</name>
    <dbReference type="NCBI Taxonomy" id="408172"/>
    <lineage>
        <taxon>unclassified sequences</taxon>
        <taxon>metagenomes</taxon>
        <taxon>ecological metagenomes</taxon>
    </lineage>
</organism>
<name>A0A382VSY7_9ZZZZ</name>
<reference evidence="1" key="1">
    <citation type="submission" date="2018-05" db="EMBL/GenBank/DDBJ databases">
        <authorList>
            <person name="Lanie J.A."/>
            <person name="Ng W.-L."/>
            <person name="Kazmierczak K.M."/>
            <person name="Andrzejewski T.M."/>
            <person name="Davidsen T.M."/>
            <person name="Wayne K.J."/>
            <person name="Tettelin H."/>
            <person name="Glass J.I."/>
            <person name="Rusch D."/>
            <person name="Podicherti R."/>
            <person name="Tsui H.-C.T."/>
            <person name="Winkler M.E."/>
        </authorList>
    </citation>
    <scope>NUCLEOTIDE SEQUENCE</scope>
</reference>
<evidence type="ECO:0000313" key="1">
    <source>
        <dbReference type="EMBL" id="SVD49583.1"/>
    </source>
</evidence>
<feature type="non-terminal residue" evidence="1">
    <location>
        <position position="1"/>
    </location>
</feature>